<evidence type="ECO:0000313" key="4">
    <source>
        <dbReference type="Proteomes" id="UP001500552"/>
    </source>
</evidence>
<feature type="region of interest" description="Disordered" evidence="1">
    <location>
        <begin position="40"/>
        <end position="61"/>
    </location>
</feature>
<dbReference type="Proteomes" id="UP001500552">
    <property type="component" value="Unassembled WGS sequence"/>
</dbReference>
<keyword evidence="4" id="KW-1185">Reference proteome</keyword>
<reference evidence="4" key="1">
    <citation type="journal article" date="2019" name="Int. J. Syst. Evol. Microbiol.">
        <title>The Global Catalogue of Microorganisms (GCM) 10K type strain sequencing project: providing services to taxonomists for standard genome sequencing and annotation.</title>
        <authorList>
            <consortium name="The Broad Institute Genomics Platform"/>
            <consortium name="The Broad Institute Genome Sequencing Center for Infectious Disease"/>
            <person name="Wu L."/>
            <person name="Ma J."/>
        </authorList>
    </citation>
    <scope>NUCLEOTIDE SEQUENCE [LARGE SCALE GENOMIC DNA]</scope>
    <source>
        <strain evidence="4">JCM 17926</strain>
    </source>
</reference>
<proteinExistence type="predicted"/>
<sequence length="218" mass="24149">MFFLRFSISRRYTNSLAVRLMLLLLLVNVFTTACSADLGGEERGDAPEERRLAAPDTASTRRRAPAEAAAAASLLSNPFVASRSQGNNLSTYFDRINADFTVDADAIENRHKPSLTDTVFTIRFGNSMMEFYAPSQTGELLLQVADIQSSDITLRNNLRVGMGEAELLNRLKTQGDELVITQSSDRIVASVREGAPASLHFHLKNNKVSRIRYEGYVD</sequence>
<dbReference type="EMBL" id="BAABHC010000039">
    <property type="protein sequence ID" value="GAA4444255.1"/>
    <property type="molecule type" value="Genomic_DNA"/>
</dbReference>
<gene>
    <name evidence="3" type="ORF">GCM10023188_46010</name>
</gene>
<evidence type="ECO:0000256" key="2">
    <source>
        <dbReference type="SAM" id="SignalP"/>
    </source>
</evidence>
<dbReference type="PROSITE" id="PS51257">
    <property type="entry name" value="PROKAR_LIPOPROTEIN"/>
    <property type="match status" value="1"/>
</dbReference>
<accession>A0ABP8M6D6</accession>
<feature type="compositionally biased region" description="Basic and acidic residues" evidence="1">
    <location>
        <begin position="40"/>
        <end position="53"/>
    </location>
</feature>
<dbReference type="RefSeq" id="WP_345162891.1">
    <property type="nucleotide sequence ID" value="NZ_BAABHC010000039.1"/>
</dbReference>
<feature type="signal peptide" evidence="2">
    <location>
        <begin position="1"/>
        <end position="35"/>
    </location>
</feature>
<protein>
    <submittedName>
        <fullName evidence="3">Uncharacterized protein</fullName>
    </submittedName>
</protein>
<evidence type="ECO:0000256" key="1">
    <source>
        <dbReference type="SAM" id="MobiDB-lite"/>
    </source>
</evidence>
<comment type="caution">
    <text evidence="3">The sequence shown here is derived from an EMBL/GenBank/DDBJ whole genome shotgun (WGS) entry which is preliminary data.</text>
</comment>
<feature type="chain" id="PRO_5046456864" evidence="2">
    <location>
        <begin position="36"/>
        <end position="218"/>
    </location>
</feature>
<evidence type="ECO:0000313" key="3">
    <source>
        <dbReference type="EMBL" id="GAA4444255.1"/>
    </source>
</evidence>
<keyword evidence="2" id="KW-0732">Signal</keyword>
<organism evidence="3 4">
    <name type="scientific">Pontibacter saemangeumensis</name>
    <dbReference type="NCBI Taxonomy" id="1084525"/>
    <lineage>
        <taxon>Bacteria</taxon>
        <taxon>Pseudomonadati</taxon>
        <taxon>Bacteroidota</taxon>
        <taxon>Cytophagia</taxon>
        <taxon>Cytophagales</taxon>
        <taxon>Hymenobacteraceae</taxon>
        <taxon>Pontibacter</taxon>
    </lineage>
</organism>
<name>A0ABP8M6D6_9BACT</name>